<dbReference type="Pfam" id="PF00078">
    <property type="entry name" value="RVT_1"/>
    <property type="match status" value="1"/>
</dbReference>
<dbReference type="SUPFAM" id="SSF56672">
    <property type="entry name" value="DNA/RNA polymerases"/>
    <property type="match status" value="1"/>
</dbReference>
<name>A0AAD9PV40_ACRCE</name>
<dbReference type="SMART" id="SM00343">
    <property type="entry name" value="ZnF_C2HC"/>
    <property type="match status" value="2"/>
</dbReference>
<dbReference type="PANTHER" id="PTHR37984:SF11">
    <property type="entry name" value="INTEGRASE CATALYTIC DOMAIN-CONTAINING PROTEIN"/>
    <property type="match status" value="1"/>
</dbReference>
<protein>
    <submittedName>
        <fullName evidence="2">Transposon Ty3-G Gag-Pol polyprotein</fullName>
    </submittedName>
</protein>
<feature type="domain" description="Reverse transcriptase" evidence="1">
    <location>
        <begin position="448"/>
        <end position="625"/>
    </location>
</feature>
<dbReference type="Pfam" id="PF13650">
    <property type="entry name" value="Asp_protease_2"/>
    <property type="match status" value="1"/>
</dbReference>
<evidence type="ECO:0000313" key="3">
    <source>
        <dbReference type="Proteomes" id="UP001249851"/>
    </source>
</evidence>
<dbReference type="InterPro" id="IPR000477">
    <property type="entry name" value="RT_dom"/>
</dbReference>
<dbReference type="Gene3D" id="2.40.70.10">
    <property type="entry name" value="Acid Proteases"/>
    <property type="match status" value="1"/>
</dbReference>
<comment type="caution">
    <text evidence="2">The sequence shown here is derived from an EMBL/GenBank/DDBJ whole genome shotgun (WGS) entry which is preliminary data.</text>
</comment>
<dbReference type="Gene3D" id="3.30.70.270">
    <property type="match status" value="2"/>
</dbReference>
<dbReference type="GO" id="GO:0008270">
    <property type="term" value="F:zinc ion binding"/>
    <property type="evidence" value="ECO:0007669"/>
    <property type="project" value="InterPro"/>
</dbReference>
<dbReference type="InterPro" id="IPR036875">
    <property type="entry name" value="Znf_CCHC_sf"/>
</dbReference>
<evidence type="ECO:0000313" key="2">
    <source>
        <dbReference type="EMBL" id="KAK2549448.1"/>
    </source>
</evidence>
<reference evidence="2" key="1">
    <citation type="journal article" date="2023" name="G3 (Bethesda)">
        <title>Whole genome assembly and annotation of the endangered Caribbean coral Acropora cervicornis.</title>
        <authorList>
            <person name="Selwyn J.D."/>
            <person name="Vollmer S.V."/>
        </authorList>
    </citation>
    <scope>NUCLEOTIDE SEQUENCE</scope>
    <source>
        <strain evidence="2">K2</strain>
    </source>
</reference>
<organism evidence="2 3">
    <name type="scientific">Acropora cervicornis</name>
    <name type="common">Staghorn coral</name>
    <dbReference type="NCBI Taxonomy" id="6130"/>
    <lineage>
        <taxon>Eukaryota</taxon>
        <taxon>Metazoa</taxon>
        <taxon>Cnidaria</taxon>
        <taxon>Anthozoa</taxon>
        <taxon>Hexacorallia</taxon>
        <taxon>Scleractinia</taxon>
        <taxon>Astrocoeniina</taxon>
        <taxon>Acroporidae</taxon>
        <taxon>Acropora</taxon>
    </lineage>
</organism>
<reference evidence="2" key="2">
    <citation type="journal article" date="2023" name="Science">
        <title>Genomic signatures of disease resistance in endangered staghorn corals.</title>
        <authorList>
            <person name="Vollmer S.V."/>
            <person name="Selwyn J.D."/>
            <person name="Despard B.A."/>
            <person name="Roesel C.L."/>
        </authorList>
    </citation>
    <scope>NUCLEOTIDE SEQUENCE</scope>
    <source>
        <strain evidence="2">K2</strain>
    </source>
</reference>
<proteinExistence type="predicted"/>
<dbReference type="PROSITE" id="PS50878">
    <property type="entry name" value="RT_POL"/>
    <property type="match status" value="1"/>
</dbReference>
<dbReference type="InterPro" id="IPR043128">
    <property type="entry name" value="Rev_trsase/Diguanyl_cyclase"/>
</dbReference>
<dbReference type="Gene3D" id="4.10.60.10">
    <property type="entry name" value="Zinc finger, CCHC-type"/>
    <property type="match status" value="1"/>
</dbReference>
<dbReference type="InterPro" id="IPR021109">
    <property type="entry name" value="Peptidase_aspartic_dom_sf"/>
</dbReference>
<keyword evidence="3" id="KW-1185">Reference proteome</keyword>
<dbReference type="InterPro" id="IPR043502">
    <property type="entry name" value="DNA/RNA_pol_sf"/>
</dbReference>
<dbReference type="SUPFAM" id="SSF50630">
    <property type="entry name" value="Acid proteases"/>
    <property type="match status" value="1"/>
</dbReference>
<dbReference type="CDD" id="cd01647">
    <property type="entry name" value="RT_LTR"/>
    <property type="match status" value="1"/>
</dbReference>
<dbReference type="PANTHER" id="PTHR37984">
    <property type="entry name" value="PROTEIN CBG26694"/>
    <property type="match status" value="1"/>
</dbReference>
<evidence type="ECO:0000259" key="1">
    <source>
        <dbReference type="PROSITE" id="PS50878"/>
    </source>
</evidence>
<dbReference type="Proteomes" id="UP001249851">
    <property type="component" value="Unassembled WGS sequence"/>
</dbReference>
<dbReference type="InterPro" id="IPR001878">
    <property type="entry name" value="Znf_CCHC"/>
</dbReference>
<dbReference type="GO" id="GO:0003676">
    <property type="term" value="F:nucleic acid binding"/>
    <property type="evidence" value="ECO:0007669"/>
    <property type="project" value="InterPro"/>
</dbReference>
<dbReference type="InterPro" id="IPR050951">
    <property type="entry name" value="Retrovirus_Pol_polyprotein"/>
</dbReference>
<dbReference type="EMBL" id="JARQWQ010000126">
    <property type="protein sequence ID" value="KAK2549448.1"/>
    <property type="molecule type" value="Genomic_DNA"/>
</dbReference>
<dbReference type="SUPFAM" id="SSF57756">
    <property type="entry name" value="Retrovirus zinc finger-like domains"/>
    <property type="match status" value="1"/>
</dbReference>
<gene>
    <name evidence="2" type="ORF">P5673_030125</name>
</gene>
<accession>A0AAD9PV40</accession>
<sequence>MSSVLLRDVGGLAPFDCPDTAGISARWERWLRAFELFADGKGVKHADQKKALMLHTAGLSVQDILFTLDEGTDENNYLKAKDALDKYFKPQANVPYERLCFRELSQLPSETVEQFVTRLRQKAQSCEFGDAAAVDEQIRDQVISKCLSHNIRRKLLEKEKILTLQQLREIARVMEDSEKQTREIESAANEVNRVSVSSNGKGNPRVGGKQSTVRCFCCGNVGHKANDKVCPARGKRCRKCNNPGHFEKVCKTKLKTSEGRKGGKDRRVRQVGVGVDETDDSEYAFDVLGGADNPDNGEISVKIGGVQVTMIIASGASCNVLDRNLWEYLKANKVRCESSKATKKLYSYGNKQPLQVAGTFTADVLVGNRVLNEVEFVVIESEGHGLLGRETAIALGVLQLGPQINSLQLSTDGENREPKVQPVAQPIRRAPYHLRDKLTKKLKELVELDIIEKVSGPSTWVSPVVVVPKPTGDIRLCVDMRQANMAVKRERYPIPTIYEVLQDLNQSKFFSKLDLNSAYHQIELAPESRDIITFGTHDSLYRYKRLMFGISCAPEMYQKVIRQVLQDCEGAHNILDDVIVHATTEEEHDHTFENVVRVLSSKGLTLNRNKCQFKMSHLEFMGHVLSARGIGPADVKVKAVVEAREPKNAAEVRSFLGLVNFTARFITDLSTVSAPLRQLT</sequence>
<dbReference type="Gene3D" id="3.10.10.10">
    <property type="entry name" value="HIV Type 1 Reverse Transcriptase, subunit A, domain 1"/>
    <property type="match status" value="1"/>
</dbReference>
<dbReference type="AlphaFoldDB" id="A0AAD9PV40"/>